<evidence type="ECO:0000256" key="1">
    <source>
        <dbReference type="SAM" id="MobiDB-lite"/>
    </source>
</evidence>
<sequence>MQDIYDNNLDTPVDQSAGTPGAGQFAPKAGVGSDDDLDSTEASHRLASITDRAGDERMERGRAARHPLLTRLKGLFRGKPSPTPPLPPKGRGHALVSPRMVPDAMRDEARAAFVESHPGLDIRCLSYDRGDGRYDQDFYADEFDRIVSSDPRLASDYSNMLRDRFGLGGRR</sequence>
<proteinExistence type="predicted"/>
<dbReference type="EMBL" id="WDLT01000016">
    <property type="protein sequence ID" value="KAB5744019.1"/>
    <property type="molecule type" value="Genomic_DNA"/>
</dbReference>
<organism evidence="2 3">
    <name type="scientific">Bifidobacterium adolescentis</name>
    <dbReference type="NCBI Taxonomy" id="1680"/>
    <lineage>
        <taxon>Bacteria</taxon>
        <taxon>Bacillati</taxon>
        <taxon>Actinomycetota</taxon>
        <taxon>Actinomycetes</taxon>
        <taxon>Bifidobacteriales</taxon>
        <taxon>Bifidobacteriaceae</taxon>
        <taxon>Bifidobacterium</taxon>
    </lineage>
</organism>
<feature type="compositionally biased region" description="Polar residues" evidence="1">
    <location>
        <begin position="8"/>
        <end position="18"/>
    </location>
</feature>
<name>A0A7J5MWG7_BIFAD</name>
<protein>
    <submittedName>
        <fullName evidence="2">Uncharacterized protein</fullName>
    </submittedName>
</protein>
<feature type="region of interest" description="Disordered" evidence="1">
    <location>
        <begin position="1"/>
        <end position="94"/>
    </location>
</feature>
<dbReference type="AlphaFoldDB" id="A0A7J5MWG7"/>
<evidence type="ECO:0000313" key="2">
    <source>
        <dbReference type="EMBL" id="KAB5744019.1"/>
    </source>
</evidence>
<reference evidence="2 3" key="1">
    <citation type="journal article" date="2019" name="Nat. Med.">
        <title>A library of human gut bacterial isolates paired with longitudinal multiomics data enables mechanistic microbiome research.</title>
        <authorList>
            <person name="Poyet M."/>
            <person name="Groussin M."/>
            <person name="Gibbons S.M."/>
            <person name="Avila-Pacheco J."/>
            <person name="Jiang X."/>
            <person name="Kearney S.M."/>
            <person name="Perrotta A.R."/>
            <person name="Berdy B."/>
            <person name="Zhao S."/>
            <person name="Lieberman T.D."/>
            <person name="Swanson P.K."/>
            <person name="Smith M."/>
            <person name="Roesemann S."/>
            <person name="Alexander J.E."/>
            <person name="Rich S.A."/>
            <person name="Livny J."/>
            <person name="Vlamakis H."/>
            <person name="Clish C."/>
            <person name="Bullock K."/>
            <person name="Deik A."/>
            <person name="Scott J."/>
            <person name="Pierce K.A."/>
            <person name="Xavier R.J."/>
            <person name="Alm E.J."/>
        </authorList>
    </citation>
    <scope>NUCLEOTIDE SEQUENCE [LARGE SCALE GENOMIC DNA]</scope>
    <source>
        <strain evidence="2 3">BIOML-A190</strain>
    </source>
</reference>
<feature type="compositionally biased region" description="Basic and acidic residues" evidence="1">
    <location>
        <begin position="52"/>
        <end position="62"/>
    </location>
</feature>
<comment type="caution">
    <text evidence="2">The sequence shown here is derived from an EMBL/GenBank/DDBJ whole genome shotgun (WGS) entry which is preliminary data.</text>
</comment>
<dbReference type="Proteomes" id="UP000437631">
    <property type="component" value="Unassembled WGS sequence"/>
</dbReference>
<evidence type="ECO:0000313" key="3">
    <source>
        <dbReference type="Proteomes" id="UP000437631"/>
    </source>
</evidence>
<gene>
    <name evidence="2" type="ORF">GA752_09845</name>
</gene>
<accession>A0A7J5MWG7</accession>